<gene>
    <name evidence="4" type="ORF">J2Y00_001899</name>
</gene>
<dbReference type="PANTHER" id="PTHR10434">
    <property type="entry name" value="1-ACYL-SN-GLYCEROL-3-PHOSPHATE ACYLTRANSFERASE"/>
    <property type="match status" value="1"/>
</dbReference>
<evidence type="ECO:0000313" key="4">
    <source>
        <dbReference type="EMBL" id="MDR6218336.1"/>
    </source>
</evidence>
<evidence type="ECO:0000256" key="2">
    <source>
        <dbReference type="ARBA" id="ARBA00023315"/>
    </source>
</evidence>
<dbReference type="RefSeq" id="WP_309854730.1">
    <property type="nucleotide sequence ID" value="NZ_JAVDQJ010000005.1"/>
</dbReference>
<dbReference type="GO" id="GO:0006654">
    <property type="term" value="P:phosphatidic acid biosynthetic process"/>
    <property type="evidence" value="ECO:0007669"/>
    <property type="project" value="TreeGrafter"/>
</dbReference>
<dbReference type="Proteomes" id="UP001185331">
    <property type="component" value="Unassembled WGS sequence"/>
</dbReference>
<dbReference type="InterPro" id="IPR002123">
    <property type="entry name" value="Plipid/glycerol_acylTrfase"/>
</dbReference>
<protein>
    <submittedName>
        <fullName evidence="4">1-acyl-sn-glycerol-3-phosphate acyltransferase</fullName>
    </submittedName>
</protein>
<keyword evidence="1" id="KW-0808">Transferase</keyword>
<reference evidence="4" key="1">
    <citation type="submission" date="2023-07" db="EMBL/GenBank/DDBJ databases">
        <title>Sorghum-associated microbial communities from plants grown in Nebraska, USA.</title>
        <authorList>
            <person name="Schachtman D."/>
        </authorList>
    </citation>
    <scope>NUCLEOTIDE SEQUENCE</scope>
    <source>
        <strain evidence="4">BE330</strain>
    </source>
</reference>
<name>A0AAE3XBP4_9DEIO</name>
<dbReference type="SUPFAM" id="SSF69593">
    <property type="entry name" value="Glycerol-3-phosphate (1)-acyltransferase"/>
    <property type="match status" value="1"/>
</dbReference>
<evidence type="ECO:0000256" key="1">
    <source>
        <dbReference type="ARBA" id="ARBA00022679"/>
    </source>
</evidence>
<proteinExistence type="predicted"/>
<dbReference type="AlphaFoldDB" id="A0AAE3XBP4"/>
<evidence type="ECO:0000259" key="3">
    <source>
        <dbReference type="SMART" id="SM00563"/>
    </source>
</evidence>
<dbReference type="GO" id="GO:0003841">
    <property type="term" value="F:1-acylglycerol-3-phosphate O-acyltransferase activity"/>
    <property type="evidence" value="ECO:0007669"/>
    <property type="project" value="TreeGrafter"/>
</dbReference>
<dbReference type="SMART" id="SM00563">
    <property type="entry name" value="PlsC"/>
    <property type="match status" value="1"/>
</dbReference>
<keyword evidence="2 4" id="KW-0012">Acyltransferase</keyword>
<accession>A0AAE3XBP4</accession>
<comment type="caution">
    <text evidence="4">The sequence shown here is derived from an EMBL/GenBank/DDBJ whole genome shotgun (WGS) entry which is preliminary data.</text>
</comment>
<sequence length="192" mass="20931">MHPLLSRLARLGLRLAGWTTEGERPDAQKYVLIAAPHTSDADFFTMVGGAWALGIAPKFMVKSSLFKGPVGLLMRALGGIPIAREARSDVVGQSCAEFARQAQLVVALLPKGTRRFTPHWKSGFYVLARRADVPVVLLSADYTRRVVRISGELTLTGEVEADMDVIRAFFAGVQGKRPEQNDVVRLASEVGE</sequence>
<dbReference type="Pfam" id="PF01553">
    <property type="entry name" value="Acyltransferase"/>
    <property type="match status" value="1"/>
</dbReference>
<dbReference type="EMBL" id="JAVDQK010000004">
    <property type="protein sequence ID" value="MDR6218336.1"/>
    <property type="molecule type" value="Genomic_DNA"/>
</dbReference>
<evidence type="ECO:0000313" key="5">
    <source>
        <dbReference type="Proteomes" id="UP001185331"/>
    </source>
</evidence>
<dbReference type="PANTHER" id="PTHR10434:SF9">
    <property type="entry name" value="PHOSPHOLIPID_GLYCEROL ACYLTRANSFERASE DOMAIN-CONTAINING PROTEIN"/>
    <property type="match status" value="1"/>
</dbReference>
<organism evidence="4 5">
    <name type="scientific">Deinococcus soli</name>
    <name type="common">ex Cha et al. 2016</name>
    <dbReference type="NCBI Taxonomy" id="1309411"/>
    <lineage>
        <taxon>Bacteria</taxon>
        <taxon>Thermotogati</taxon>
        <taxon>Deinococcota</taxon>
        <taxon>Deinococci</taxon>
        <taxon>Deinococcales</taxon>
        <taxon>Deinococcaceae</taxon>
        <taxon>Deinococcus</taxon>
    </lineage>
</organism>
<feature type="domain" description="Phospholipid/glycerol acyltransferase" evidence="3">
    <location>
        <begin position="31"/>
        <end position="143"/>
    </location>
</feature>